<evidence type="ECO:0000256" key="3">
    <source>
        <dbReference type="ARBA" id="ARBA00023125"/>
    </source>
</evidence>
<evidence type="ECO:0000256" key="2">
    <source>
        <dbReference type="ARBA" id="ARBA00023015"/>
    </source>
</evidence>
<dbReference type="PANTHER" id="PTHR30126">
    <property type="entry name" value="HTH-TYPE TRANSCRIPTIONAL REGULATOR"/>
    <property type="match status" value="1"/>
</dbReference>
<dbReference type="InterPro" id="IPR005119">
    <property type="entry name" value="LysR_subst-bd"/>
</dbReference>
<evidence type="ECO:0000256" key="4">
    <source>
        <dbReference type="ARBA" id="ARBA00023163"/>
    </source>
</evidence>
<dbReference type="Gene3D" id="1.10.10.10">
    <property type="entry name" value="Winged helix-like DNA-binding domain superfamily/Winged helix DNA-binding domain"/>
    <property type="match status" value="1"/>
</dbReference>
<dbReference type="Pfam" id="PF00126">
    <property type="entry name" value="HTH_1"/>
    <property type="match status" value="1"/>
</dbReference>
<dbReference type="PROSITE" id="PS50931">
    <property type="entry name" value="HTH_LYSR"/>
    <property type="match status" value="1"/>
</dbReference>
<reference evidence="6 7" key="1">
    <citation type="submission" date="2020-04" db="EMBL/GenBank/DDBJ databases">
        <title>Description of novel Gluconacetobacter.</title>
        <authorList>
            <person name="Sombolestani A."/>
        </authorList>
    </citation>
    <scope>NUCLEOTIDE SEQUENCE [LARGE SCALE GENOMIC DNA]</scope>
    <source>
        <strain evidence="6 7">LMG 27725</strain>
    </source>
</reference>
<dbReference type="CDD" id="cd05466">
    <property type="entry name" value="PBP2_LTTR_substrate"/>
    <property type="match status" value="1"/>
</dbReference>
<sequence>MDFKSLEAVIWVDRLGSFKAAAEALRMTQPAVSARISQLEAMLDARIFYRSGKRVSLTPVGVTLVNYAERILSLREAAVATIKGHNEEHGIIRIGTMETAVHTWLPSLMCVISDKYQQVTVDLDVNVSDEIQRKILKGMLDVGFYIGATNSPMLTETHLCDFEMALVCSAHLVSGQGGRVDLKTMPSMPIMTFSRNTVPHAILCSLLSREGIVHHRVCAMNSVPTIVDMICKGGGLALLPVEVVRRQLEQGVLRVMDIGLRLPAMECIAGRLAKHGSNVVEDIVTLAGEFIELARSGRAVDLLPGNGKSSLL</sequence>
<evidence type="ECO:0000313" key="7">
    <source>
        <dbReference type="Proteomes" id="UP000525623"/>
    </source>
</evidence>
<dbReference type="AlphaFoldDB" id="A0A7W4JH64"/>
<evidence type="ECO:0000256" key="1">
    <source>
        <dbReference type="ARBA" id="ARBA00009437"/>
    </source>
</evidence>
<keyword evidence="2" id="KW-0805">Transcription regulation</keyword>
<keyword evidence="7" id="KW-1185">Reference proteome</keyword>
<dbReference type="InterPro" id="IPR000847">
    <property type="entry name" value="LysR_HTH_N"/>
</dbReference>
<dbReference type="Gene3D" id="3.40.190.290">
    <property type="match status" value="1"/>
</dbReference>
<dbReference type="GO" id="GO:0003700">
    <property type="term" value="F:DNA-binding transcription factor activity"/>
    <property type="evidence" value="ECO:0007669"/>
    <property type="project" value="InterPro"/>
</dbReference>
<keyword evidence="3" id="KW-0238">DNA-binding</keyword>
<dbReference type="EMBL" id="JABEQL010000047">
    <property type="protein sequence ID" value="MBB2181190.1"/>
    <property type="molecule type" value="Genomic_DNA"/>
</dbReference>
<proteinExistence type="inferred from homology"/>
<dbReference type="SUPFAM" id="SSF46785">
    <property type="entry name" value="Winged helix' DNA-binding domain"/>
    <property type="match status" value="1"/>
</dbReference>
<accession>A0A7W4JH64</accession>
<evidence type="ECO:0000313" key="6">
    <source>
        <dbReference type="EMBL" id="MBB2181190.1"/>
    </source>
</evidence>
<organism evidence="6 7">
    <name type="scientific">Gluconacetobacter tumulicola</name>
    <dbReference type="NCBI Taxonomy" id="1017177"/>
    <lineage>
        <taxon>Bacteria</taxon>
        <taxon>Pseudomonadati</taxon>
        <taxon>Pseudomonadota</taxon>
        <taxon>Alphaproteobacteria</taxon>
        <taxon>Acetobacterales</taxon>
        <taxon>Acetobacteraceae</taxon>
        <taxon>Gluconacetobacter</taxon>
    </lineage>
</organism>
<dbReference type="PRINTS" id="PR00039">
    <property type="entry name" value="HTHLYSR"/>
</dbReference>
<protein>
    <submittedName>
        <fullName evidence="6">LysR family transcriptional regulator</fullName>
    </submittedName>
</protein>
<dbReference type="GO" id="GO:0000976">
    <property type="term" value="F:transcription cis-regulatory region binding"/>
    <property type="evidence" value="ECO:0007669"/>
    <property type="project" value="TreeGrafter"/>
</dbReference>
<dbReference type="RefSeq" id="WP_182968914.1">
    <property type="nucleotide sequence ID" value="NZ_BAABGC010000001.1"/>
</dbReference>
<gene>
    <name evidence="6" type="ORF">HLH29_18920</name>
</gene>
<comment type="similarity">
    <text evidence="1">Belongs to the LysR transcriptional regulatory family.</text>
</comment>
<dbReference type="PANTHER" id="PTHR30126:SF77">
    <property type="entry name" value="TRANSCRIPTIONAL REGULATORY PROTEIN"/>
    <property type="match status" value="1"/>
</dbReference>
<dbReference type="Pfam" id="PF03466">
    <property type="entry name" value="LysR_substrate"/>
    <property type="match status" value="1"/>
</dbReference>
<evidence type="ECO:0000259" key="5">
    <source>
        <dbReference type="PROSITE" id="PS50931"/>
    </source>
</evidence>
<dbReference type="FunFam" id="1.10.10.10:FF:000001">
    <property type="entry name" value="LysR family transcriptional regulator"/>
    <property type="match status" value="1"/>
</dbReference>
<dbReference type="InterPro" id="IPR036388">
    <property type="entry name" value="WH-like_DNA-bd_sf"/>
</dbReference>
<feature type="domain" description="HTH lysR-type" evidence="5">
    <location>
        <begin position="1"/>
        <end position="58"/>
    </location>
</feature>
<dbReference type="SUPFAM" id="SSF53850">
    <property type="entry name" value="Periplasmic binding protein-like II"/>
    <property type="match status" value="1"/>
</dbReference>
<dbReference type="Proteomes" id="UP000525623">
    <property type="component" value="Unassembled WGS sequence"/>
</dbReference>
<keyword evidence="4" id="KW-0804">Transcription</keyword>
<name>A0A7W4JH64_9PROT</name>
<dbReference type="InterPro" id="IPR036390">
    <property type="entry name" value="WH_DNA-bd_sf"/>
</dbReference>
<comment type="caution">
    <text evidence="6">The sequence shown here is derived from an EMBL/GenBank/DDBJ whole genome shotgun (WGS) entry which is preliminary data.</text>
</comment>